<evidence type="ECO:0000256" key="1">
    <source>
        <dbReference type="ARBA" id="ARBA00005417"/>
    </source>
</evidence>
<dbReference type="InterPro" id="IPR017871">
    <property type="entry name" value="ABC_transporter-like_CS"/>
</dbReference>
<name>A0A4S8PL24_9ACTN</name>
<dbReference type="RefSeq" id="WP_136528313.1">
    <property type="nucleotide sequence ID" value="NZ_STGX01000002.1"/>
</dbReference>
<protein>
    <submittedName>
        <fullName evidence="7">ABC transporter ATP-binding protein</fullName>
    </submittedName>
</protein>
<evidence type="ECO:0000313" key="8">
    <source>
        <dbReference type="Proteomes" id="UP000305792"/>
    </source>
</evidence>
<dbReference type="PROSITE" id="PS00211">
    <property type="entry name" value="ABC_TRANSPORTER_1"/>
    <property type="match status" value="1"/>
</dbReference>
<dbReference type="EMBL" id="STGX01000002">
    <property type="protein sequence ID" value="THV31440.1"/>
    <property type="molecule type" value="Genomic_DNA"/>
</dbReference>
<dbReference type="InterPro" id="IPR003439">
    <property type="entry name" value="ABC_transporter-like_ATP-bd"/>
</dbReference>
<dbReference type="OrthoDB" id="5296765at2"/>
<dbReference type="Gene3D" id="3.40.50.300">
    <property type="entry name" value="P-loop containing nucleotide triphosphate hydrolases"/>
    <property type="match status" value="1"/>
</dbReference>
<dbReference type="PROSITE" id="PS50893">
    <property type="entry name" value="ABC_TRANSPORTER_2"/>
    <property type="match status" value="1"/>
</dbReference>
<evidence type="ECO:0000256" key="5">
    <source>
        <dbReference type="SAM" id="MobiDB-lite"/>
    </source>
</evidence>
<dbReference type="Proteomes" id="UP000305792">
    <property type="component" value="Unassembled WGS sequence"/>
</dbReference>
<evidence type="ECO:0000313" key="7">
    <source>
        <dbReference type="EMBL" id="THV31440.1"/>
    </source>
</evidence>
<evidence type="ECO:0000256" key="4">
    <source>
        <dbReference type="ARBA" id="ARBA00022840"/>
    </source>
</evidence>
<dbReference type="SUPFAM" id="SSF52540">
    <property type="entry name" value="P-loop containing nucleoside triphosphate hydrolases"/>
    <property type="match status" value="1"/>
</dbReference>
<keyword evidence="8" id="KW-1185">Reference proteome</keyword>
<dbReference type="Pfam" id="PF00005">
    <property type="entry name" value="ABC_tran"/>
    <property type="match status" value="1"/>
</dbReference>
<dbReference type="CDD" id="cd03235">
    <property type="entry name" value="ABC_Metallic_Cations"/>
    <property type="match status" value="1"/>
</dbReference>
<dbReference type="GO" id="GO:0016887">
    <property type="term" value="F:ATP hydrolysis activity"/>
    <property type="evidence" value="ECO:0007669"/>
    <property type="project" value="InterPro"/>
</dbReference>
<proteinExistence type="inferred from homology"/>
<feature type="domain" description="ABC transporter" evidence="6">
    <location>
        <begin position="1"/>
        <end position="238"/>
    </location>
</feature>
<evidence type="ECO:0000256" key="3">
    <source>
        <dbReference type="ARBA" id="ARBA00022741"/>
    </source>
</evidence>
<organism evidence="7 8">
    <name type="scientific">Glycomyces paridis</name>
    <dbReference type="NCBI Taxonomy" id="2126555"/>
    <lineage>
        <taxon>Bacteria</taxon>
        <taxon>Bacillati</taxon>
        <taxon>Actinomycetota</taxon>
        <taxon>Actinomycetes</taxon>
        <taxon>Glycomycetales</taxon>
        <taxon>Glycomycetaceae</taxon>
        <taxon>Glycomyces</taxon>
    </lineage>
</organism>
<accession>A0A4S8PL24</accession>
<evidence type="ECO:0000256" key="2">
    <source>
        <dbReference type="ARBA" id="ARBA00022448"/>
    </source>
</evidence>
<evidence type="ECO:0000259" key="6">
    <source>
        <dbReference type="PROSITE" id="PS50893"/>
    </source>
</evidence>
<sequence length="256" mass="26321">MPVLNVLGATVSYGGRAVVRGVDLAVAPGEAVALMGANGSGKSTLIKAVAGLVPLAGGTIELFGAPQKRFRDWKRVGYVPQRTGAASGVPSTAAEVVSQGRLAHRLLGMPARRADRDAVARSLAEVGLEAHAHCSVDTLSGGQQQRVLIARALATEPDLLIMDEPTVGVDAETQAALAAVVADRIDAGCAVLLVTHELGPLTDRLDRAVVLADGRVVHDGAPPRPVGEHADPAHQHAHPHANGTGGEGTDDYWGGR</sequence>
<dbReference type="InterPro" id="IPR027417">
    <property type="entry name" value="P-loop_NTPase"/>
</dbReference>
<feature type="region of interest" description="Disordered" evidence="5">
    <location>
        <begin position="219"/>
        <end position="256"/>
    </location>
</feature>
<comment type="caution">
    <text evidence="7">The sequence shown here is derived from an EMBL/GenBank/DDBJ whole genome shotgun (WGS) entry which is preliminary data.</text>
</comment>
<keyword evidence="3" id="KW-0547">Nucleotide-binding</keyword>
<dbReference type="SMART" id="SM00382">
    <property type="entry name" value="AAA"/>
    <property type="match status" value="1"/>
</dbReference>
<dbReference type="GO" id="GO:0005524">
    <property type="term" value="F:ATP binding"/>
    <property type="evidence" value="ECO:0007669"/>
    <property type="project" value="UniProtKB-KW"/>
</dbReference>
<reference evidence="7 8" key="1">
    <citation type="journal article" date="2018" name="Int. J. Syst. Evol. Microbiol.">
        <title>Glycomyces paridis sp. nov., isolated from the medicinal plant Paris polyphylla.</title>
        <authorList>
            <person name="Fang X.M."/>
            <person name="Bai J.L."/>
            <person name="Su J."/>
            <person name="Zhao L.L."/>
            <person name="Liu H.Y."/>
            <person name="Ma B.P."/>
            <person name="Zhang Y.Q."/>
            <person name="Yu L.Y."/>
        </authorList>
    </citation>
    <scope>NUCLEOTIDE SEQUENCE [LARGE SCALE GENOMIC DNA]</scope>
    <source>
        <strain evidence="7 8">CPCC 204357</strain>
    </source>
</reference>
<gene>
    <name evidence="7" type="ORF">E9998_03500</name>
</gene>
<dbReference type="AlphaFoldDB" id="A0A4S8PL24"/>
<keyword evidence="2" id="KW-0813">Transport</keyword>
<comment type="similarity">
    <text evidence="1">Belongs to the ABC transporter superfamily.</text>
</comment>
<dbReference type="InterPro" id="IPR003593">
    <property type="entry name" value="AAA+_ATPase"/>
</dbReference>
<dbReference type="PANTHER" id="PTHR42734:SF17">
    <property type="entry name" value="METAL TRANSPORT SYSTEM ATP-BINDING PROTEIN TM_0124-RELATED"/>
    <property type="match status" value="1"/>
</dbReference>
<dbReference type="InterPro" id="IPR050153">
    <property type="entry name" value="Metal_Ion_Import_ABC"/>
</dbReference>
<keyword evidence="4 7" id="KW-0067">ATP-binding</keyword>
<dbReference type="PANTHER" id="PTHR42734">
    <property type="entry name" value="METAL TRANSPORT SYSTEM ATP-BINDING PROTEIN TM_0124-RELATED"/>
    <property type="match status" value="1"/>
</dbReference>